<evidence type="ECO:0000256" key="1">
    <source>
        <dbReference type="SAM" id="SignalP"/>
    </source>
</evidence>
<dbReference type="InterPro" id="IPR029058">
    <property type="entry name" value="AB_hydrolase_fold"/>
</dbReference>
<dbReference type="OrthoDB" id="5960337at2759"/>
<reference evidence="3" key="1">
    <citation type="submission" date="2018-11" db="EMBL/GenBank/DDBJ databases">
        <authorList>
            <person name="Alioto T."/>
            <person name="Alioto T."/>
        </authorList>
    </citation>
    <scope>NUCLEOTIDE SEQUENCE</scope>
</reference>
<accession>A0A8B6DMP8</accession>
<dbReference type="EMBL" id="UYJE01003750">
    <property type="protein sequence ID" value="VDI22085.1"/>
    <property type="molecule type" value="Genomic_DNA"/>
</dbReference>
<feature type="chain" id="PRO_5032587802" description="Fungal lipase-type domain-containing protein" evidence="1">
    <location>
        <begin position="18"/>
        <end position="383"/>
    </location>
</feature>
<dbReference type="SUPFAM" id="SSF53474">
    <property type="entry name" value="alpha/beta-Hydrolases"/>
    <property type="match status" value="1"/>
</dbReference>
<evidence type="ECO:0000313" key="4">
    <source>
        <dbReference type="Proteomes" id="UP000596742"/>
    </source>
</evidence>
<feature type="signal peptide" evidence="1">
    <location>
        <begin position="1"/>
        <end position="17"/>
    </location>
</feature>
<dbReference type="Proteomes" id="UP000596742">
    <property type="component" value="Unassembled WGS sequence"/>
</dbReference>
<sequence>MPLAGLFMICSSSSCSSHTTKGCEYCVQQKNVFGSCRWCELDGKCHNRGSVGPANPCTTHQVITNDKFCPKREVSGDYSPSDSYNLLRLSAIPYAGNQNDAVNCLDSLKMNDFEIVDWIGSHCEDLPLFECKECLAVVMISHTRKAIVLAYRGTASSKQLMDEFLSVILIPKESVKNGKGKVRKYFKKAHDKLYHCVKESMHAQISNYTDYNIWITGHSLGGALASISSASLLYDEIIKKDKTALYTFGMPRVGDRQYALEHNKLLNNSWRVTHHADPIPNLPFHTLLPGRPYHHKTEVYYPSKDMPPTENYTICPGSDDKCREPNFDHFNVDDHKVYFNIHVGNYCKSKQNSTKSAVGHLFSNNTCKNSGHNLNIRYGEKFS</sequence>
<keyword evidence="1" id="KW-0732">Signal</keyword>
<feature type="domain" description="Fungal lipase-type" evidence="2">
    <location>
        <begin position="148"/>
        <end position="285"/>
    </location>
</feature>
<organism evidence="3 4">
    <name type="scientific">Mytilus galloprovincialis</name>
    <name type="common">Mediterranean mussel</name>
    <dbReference type="NCBI Taxonomy" id="29158"/>
    <lineage>
        <taxon>Eukaryota</taxon>
        <taxon>Metazoa</taxon>
        <taxon>Spiralia</taxon>
        <taxon>Lophotrochozoa</taxon>
        <taxon>Mollusca</taxon>
        <taxon>Bivalvia</taxon>
        <taxon>Autobranchia</taxon>
        <taxon>Pteriomorphia</taxon>
        <taxon>Mytilida</taxon>
        <taxon>Mytiloidea</taxon>
        <taxon>Mytilidae</taxon>
        <taxon>Mytilinae</taxon>
        <taxon>Mytilus</taxon>
    </lineage>
</organism>
<dbReference type="Pfam" id="PF01764">
    <property type="entry name" value="Lipase_3"/>
    <property type="match status" value="1"/>
</dbReference>
<dbReference type="PANTHER" id="PTHR45908">
    <property type="entry name" value="PROTEIN CBG11750-RELATED"/>
    <property type="match status" value="1"/>
</dbReference>
<protein>
    <recommendedName>
        <fullName evidence="2">Fungal lipase-type domain-containing protein</fullName>
    </recommendedName>
</protein>
<dbReference type="GO" id="GO:0006629">
    <property type="term" value="P:lipid metabolic process"/>
    <property type="evidence" value="ECO:0007669"/>
    <property type="project" value="InterPro"/>
</dbReference>
<comment type="caution">
    <text evidence="3">The sequence shown here is derived from an EMBL/GenBank/DDBJ whole genome shotgun (WGS) entry which is preliminary data.</text>
</comment>
<dbReference type="CDD" id="cd00519">
    <property type="entry name" value="Lipase_3"/>
    <property type="match status" value="1"/>
</dbReference>
<dbReference type="InterPro" id="IPR002921">
    <property type="entry name" value="Fungal_lipase-type"/>
</dbReference>
<name>A0A8B6DMP8_MYTGA</name>
<dbReference type="Gene3D" id="3.40.50.1820">
    <property type="entry name" value="alpha/beta hydrolase"/>
    <property type="match status" value="1"/>
</dbReference>
<proteinExistence type="predicted"/>
<evidence type="ECO:0000313" key="3">
    <source>
        <dbReference type="EMBL" id="VDI22085.1"/>
    </source>
</evidence>
<keyword evidence="4" id="KW-1185">Reference proteome</keyword>
<evidence type="ECO:0000259" key="2">
    <source>
        <dbReference type="Pfam" id="PF01764"/>
    </source>
</evidence>
<gene>
    <name evidence="3" type="ORF">MGAL_10B021456</name>
</gene>
<dbReference type="AlphaFoldDB" id="A0A8B6DMP8"/>